<dbReference type="EMBL" id="VXIS01000172">
    <property type="protein sequence ID" value="KAA8899155.1"/>
    <property type="molecule type" value="Genomic_DNA"/>
</dbReference>
<evidence type="ECO:0000313" key="9">
    <source>
        <dbReference type="EMBL" id="KAA8899155.1"/>
    </source>
</evidence>
<reference evidence="9 10" key="1">
    <citation type="submission" date="2019-09" db="EMBL/GenBank/DDBJ databases">
        <title>Draft genome of the ectomycorrhizal ascomycete Sphaerosporella brunnea.</title>
        <authorList>
            <consortium name="DOE Joint Genome Institute"/>
            <person name="Benucci G.M."/>
            <person name="Marozzi G."/>
            <person name="Antonielli L."/>
            <person name="Sanchez S."/>
            <person name="Marco P."/>
            <person name="Wang X."/>
            <person name="Falini L.B."/>
            <person name="Barry K."/>
            <person name="Haridas S."/>
            <person name="Lipzen A."/>
            <person name="Labutti K."/>
            <person name="Grigoriev I.V."/>
            <person name="Murat C."/>
            <person name="Martin F."/>
            <person name="Albertini E."/>
            <person name="Donnini D."/>
            <person name="Bonito G."/>
        </authorList>
    </citation>
    <scope>NUCLEOTIDE SEQUENCE [LARGE SCALE GENOMIC DNA]</scope>
    <source>
        <strain evidence="9 10">Sb_GMNB300</strain>
    </source>
</reference>
<organism evidence="9 10">
    <name type="scientific">Sphaerosporella brunnea</name>
    <dbReference type="NCBI Taxonomy" id="1250544"/>
    <lineage>
        <taxon>Eukaryota</taxon>
        <taxon>Fungi</taxon>
        <taxon>Dikarya</taxon>
        <taxon>Ascomycota</taxon>
        <taxon>Pezizomycotina</taxon>
        <taxon>Pezizomycetes</taxon>
        <taxon>Pezizales</taxon>
        <taxon>Pyronemataceae</taxon>
        <taxon>Sphaerosporella</taxon>
    </lineage>
</organism>
<feature type="compositionally biased region" description="Basic and acidic residues" evidence="6">
    <location>
        <begin position="343"/>
        <end position="357"/>
    </location>
</feature>
<dbReference type="InterPro" id="IPR052337">
    <property type="entry name" value="SAT4-like"/>
</dbReference>
<feature type="transmembrane region" description="Helical" evidence="7">
    <location>
        <begin position="183"/>
        <end position="202"/>
    </location>
</feature>
<dbReference type="OrthoDB" id="5273647at2759"/>
<dbReference type="InParanoid" id="A0A5J5EQD6"/>
<feature type="transmembrane region" description="Helical" evidence="7">
    <location>
        <begin position="55"/>
        <end position="75"/>
    </location>
</feature>
<dbReference type="Pfam" id="PF20684">
    <property type="entry name" value="Fung_rhodopsin"/>
    <property type="match status" value="1"/>
</dbReference>
<dbReference type="GO" id="GO:0016020">
    <property type="term" value="C:membrane"/>
    <property type="evidence" value="ECO:0007669"/>
    <property type="project" value="UniProtKB-SubCell"/>
</dbReference>
<keyword evidence="10" id="KW-1185">Reference proteome</keyword>
<keyword evidence="2 7" id="KW-0812">Transmembrane</keyword>
<feature type="transmembrane region" description="Helical" evidence="7">
    <location>
        <begin position="133"/>
        <end position="155"/>
    </location>
</feature>
<evidence type="ECO:0000256" key="3">
    <source>
        <dbReference type="ARBA" id="ARBA00022989"/>
    </source>
</evidence>
<feature type="transmembrane region" description="Helical" evidence="7">
    <location>
        <begin position="214"/>
        <end position="238"/>
    </location>
</feature>
<comment type="subcellular location">
    <subcellularLocation>
        <location evidence="1">Membrane</location>
        <topology evidence="1">Multi-pass membrane protein</topology>
    </subcellularLocation>
</comment>
<keyword evidence="4 7" id="KW-0472">Membrane</keyword>
<evidence type="ECO:0000256" key="7">
    <source>
        <dbReference type="SAM" id="Phobius"/>
    </source>
</evidence>
<evidence type="ECO:0000259" key="8">
    <source>
        <dbReference type="Pfam" id="PF20684"/>
    </source>
</evidence>
<dbReference type="Proteomes" id="UP000326924">
    <property type="component" value="Unassembled WGS sequence"/>
</dbReference>
<sequence>MLHIQARVTERRNVTENRGPAMQIVIWVFYAIAVVFCMVRFYSRGVILKAFGTDDYMMMVTLVFSTCVTLTVPMLVKSGAGVHQWELQKDQILNIFKMAWISQVFYLPTLWALKLSILGLYARITTDPKHRKILLIFALILTAHTIAITVINFVLCKPQKVTWDAEGFSREYLRILQINYFNAAFYITTDLVLVVLPIPILAGLHISRRKKIGVIVIFSLGLMAVGLTIARVAFVVTWGNTPTDFSWTWMPVALTSSLEINVAMIMACLPALNVLMKRAFNLSSTIGENSKDFELERASHGLSNNPELQNSSKGRIRSLGYNSAVFSTKAPENESEENIMDQVSRDRERERRERTESDFAQMGSGQVVKTVDFTVTRDDASLV</sequence>
<keyword evidence="3 7" id="KW-1133">Transmembrane helix</keyword>
<comment type="similarity">
    <text evidence="5">Belongs to the SAT4 family.</text>
</comment>
<name>A0A5J5EQD6_9PEZI</name>
<gene>
    <name evidence="9" type="ORF">FN846DRAFT_960950</name>
</gene>
<feature type="region of interest" description="Disordered" evidence="6">
    <location>
        <begin position="327"/>
        <end position="363"/>
    </location>
</feature>
<feature type="transmembrane region" description="Helical" evidence="7">
    <location>
        <begin position="95"/>
        <end position="121"/>
    </location>
</feature>
<evidence type="ECO:0000256" key="1">
    <source>
        <dbReference type="ARBA" id="ARBA00004141"/>
    </source>
</evidence>
<feature type="domain" description="Rhodopsin" evidence="8">
    <location>
        <begin position="39"/>
        <end position="278"/>
    </location>
</feature>
<dbReference type="InterPro" id="IPR049326">
    <property type="entry name" value="Rhodopsin_dom_fungi"/>
</dbReference>
<dbReference type="PANTHER" id="PTHR33048">
    <property type="entry name" value="PTH11-LIKE INTEGRAL MEMBRANE PROTEIN (AFU_ORTHOLOGUE AFUA_5G11245)"/>
    <property type="match status" value="1"/>
</dbReference>
<accession>A0A5J5EQD6</accession>
<evidence type="ECO:0000256" key="2">
    <source>
        <dbReference type="ARBA" id="ARBA00022692"/>
    </source>
</evidence>
<proteinExistence type="inferred from homology"/>
<dbReference type="PANTHER" id="PTHR33048:SF47">
    <property type="entry name" value="INTEGRAL MEMBRANE PROTEIN-RELATED"/>
    <property type="match status" value="1"/>
</dbReference>
<evidence type="ECO:0000313" key="10">
    <source>
        <dbReference type="Proteomes" id="UP000326924"/>
    </source>
</evidence>
<feature type="transmembrane region" description="Helical" evidence="7">
    <location>
        <begin position="24"/>
        <end position="43"/>
    </location>
</feature>
<evidence type="ECO:0000256" key="5">
    <source>
        <dbReference type="ARBA" id="ARBA00038359"/>
    </source>
</evidence>
<protein>
    <recommendedName>
        <fullName evidence="8">Rhodopsin domain-containing protein</fullName>
    </recommendedName>
</protein>
<evidence type="ECO:0000256" key="6">
    <source>
        <dbReference type="SAM" id="MobiDB-lite"/>
    </source>
</evidence>
<feature type="transmembrane region" description="Helical" evidence="7">
    <location>
        <begin position="258"/>
        <end position="276"/>
    </location>
</feature>
<evidence type="ECO:0000256" key="4">
    <source>
        <dbReference type="ARBA" id="ARBA00023136"/>
    </source>
</evidence>
<dbReference type="AlphaFoldDB" id="A0A5J5EQD6"/>
<comment type="caution">
    <text evidence="9">The sequence shown here is derived from an EMBL/GenBank/DDBJ whole genome shotgun (WGS) entry which is preliminary data.</text>
</comment>